<sequence length="222" mass="23041">MLRRPSPGPAEPESASRSLLRTRITNQAVARARTAIAAAGMNAVEMPWANTSCPQGAGSWCVLANSAFCSAVPSAMNCGSCFSASSFVAVPKTVVRMDRPSDPPTCCVVLSSPEAAPASCGATPETAVSVSVTKFSPMPKPNTSIGPRTPLTYELSELMSACQASPVIASAEPTSMKGLGPRTGRNRWDRPAPSAITTVTGRKASPAWIGLYPSTFCTNSTM</sequence>
<name>A0A7G1NP35_9ACTN</name>
<dbReference type="AlphaFoldDB" id="A0A7G1NP35"/>
<accession>A0A7G1NP35</accession>
<dbReference type="KEGG" id="stui:GCM10017668_52900"/>
<dbReference type="Proteomes" id="UP000516373">
    <property type="component" value="Chromosome"/>
</dbReference>
<evidence type="ECO:0000313" key="2">
    <source>
        <dbReference type="EMBL" id="BCL23447.1"/>
    </source>
</evidence>
<organism evidence="2 3">
    <name type="scientific">Streptomyces tuirus</name>
    <dbReference type="NCBI Taxonomy" id="68278"/>
    <lineage>
        <taxon>Bacteria</taxon>
        <taxon>Bacillati</taxon>
        <taxon>Actinomycetota</taxon>
        <taxon>Actinomycetes</taxon>
        <taxon>Kitasatosporales</taxon>
        <taxon>Streptomycetaceae</taxon>
        <taxon>Streptomyces</taxon>
    </lineage>
</organism>
<protein>
    <submittedName>
        <fullName evidence="2">Uncharacterized protein</fullName>
    </submittedName>
</protein>
<feature type="region of interest" description="Disordered" evidence="1">
    <location>
        <begin position="173"/>
        <end position="193"/>
    </location>
</feature>
<reference evidence="2 3" key="1">
    <citation type="journal article" date="2014" name="Int. J. Syst. Evol. Microbiol.">
        <title>Complete genome sequence of Corynebacterium casei LMG S-19264T (=DSM 44701T), isolated from a smear-ripened cheese.</title>
        <authorList>
            <consortium name="US DOE Joint Genome Institute (JGI-PGF)"/>
            <person name="Walter F."/>
            <person name="Albersmeier A."/>
            <person name="Kalinowski J."/>
            <person name="Ruckert C."/>
        </authorList>
    </citation>
    <scope>NUCLEOTIDE SEQUENCE [LARGE SCALE GENOMIC DNA]</scope>
    <source>
        <strain evidence="2 3">JCM 4255</strain>
    </source>
</reference>
<gene>
    <name evidence="2" type="ORF">GCM10017668_52900</name>
</gene>
<evidence type="ECO:0000256" key="1">
    <source>
        <dbReference type="SAM" id="MobiDB-lite"/>
    </source>
</evidence>
<proteinExistence type="predicted"/>
<dbReference type="EMBL" id="AP023439">
    <property type="protein sequence ID" value="BCL23447.1"/>
    <property type="molecule type" value="Genomic_DNA"/>
</dbReference>
<evidence type="ECO:0000313" key="3">
    <source>
        <dbReference type="Proteomes" id="UP000516373"/>
    </source>
</evidence>